<sequence length="286" mass="30458">MKPSLAVLFSLPPLTLALKPSPGCGTTPKLITSASERTALTITSNNKRREFFVRLPPNYNNTHPYRFVFTLHALGGNAGQVVSGTSGYVPYYGLSSLINDTTGAIFVAPNGVSNGWGNTGGEDVTFLRSVITTVEADLCVDQDLRFSTGFSYGAAMSYSLACSLGKELRAIACLSGNPAISGCAAGNNDAVAYYGQHGVSDTVLPISGGRQMRDRWVKNNGCAATTAQEPAAGSQKRIKTVYSGCKEDKPVVFVAFDGPHTPTPRLTGDTETFSPGETWEFFKQFK</sequence>
<dbReference type="InterPro" id="IPR029058">
    <property type="entry name" value="AB_hydrolase_fold"/>
</dbReference>
<dbReference type="AlphaFoldDB" id="A0AAV9G4V0"/>
<evidence type="ECO:0000256" key="10">
    <source>
        <dbReference type="ARBA" id="ARBA00034075"/>
    </source>
</evidence>
<reference evidence="12" key="2">
    <citation type="submission" date="2023-05" db="EMBL/GenBank/DDBJ databases">
        <authorList>
            <consortium name="Lawrence Berkeley National Laboratory"/>
            <person name="Steindorff A."/>
            <person name="Hensen N."/>
            <person name="Bonometti L."/>
            <person name="Westerberg I."/>
            <person name="Brannstrom I.O."/>
            <person name="Guillou S."/>
            <person name="Cros-Aarteil S."/>
            <person name="Calhoun S."/>
            <person name="Haridas S."/>
            <person name="Kuo A."/>
            <person name="Mondo S."/>
            <person name="Pangilinan J."/>
            <person name="Riley R."/>
            <person name="Labutti K."/>
            <person name="Andreopoulos B."/>
            <person name="Lipzen A."/>
            <person name="Chen C."/>
            <person name="Yanf M."/>
            <person name="Daum C."/>
            <person name="Ng V."/>
            <person name="Clum A."/>
            <person name="Ohm R."/>
            <person name="Martin F."/>
            <person name="Silar P."/>
            <person name="Natvig D."/>
            <person name="Lalanne C."/>
            <person name="Gautier V."/>
            <person name="Ament-Velasquez S.L."/>
            <person name="Kruys A."/>
            <person name="Hutchinson M.I."/>
            <person name="Powell A.J."/>
            <person name="Barry K."/>
            <person name="Miller A.N."/>
            <person name="Grigoriev I.V."/>
            <person name="Debuchy R."/>
            <person name="Gladieux P."/>
            <person name="Thoren M.H."/>
            <person name="Johannesson H."/>
        </authorList>
    </citation>
    <scope>NUCLEOTIDE SEQUENCE</scope>
    <source>
        <strain evidence="12">PSN243</strain>
    </source>
</reference>
<dbReference type="Proteomes" id="UP001321760">
    <property type="component" value="Unassembled WGS sequence"/>
</dbReference>
<evidence type="ECO:0000313" key="13">
    <source>
        <dbReference type="Proteomes" id="UP001321760"/>
    </source>
</evidence>
<keyword evidence="13" id="KW-1185">Reference proteome</keyword>
<name>A0AAV9G4V0_9PEZI</name>
<evidence type="ECO:0000256" key="4">
    <source>
        <dbReference type="ARBA" id="ARBA00022651"/>
    </source>
</evidence>
<protein>
    <recommendedName>
        <fullName evidence="11">Feruloyl esterase C</fullName>
        <ecNumber evidence="11">3.1.1.73</ecNumber>
    </recommendedName>
    <alternativeName>
        <fullName evidence="11">Ferulic acid esterase C</fullName>
    </alternativeName>
</protein>
<evidence type="ECO:0000256" key="6">
    <source>
        <dbReference type="ARBA" id="ARBA00022801"/>
    </source>
</evidence>
<gene>
    <name evidence="12" type="ORF">QBC34DRAFT_311865</name>
</gene>
<dbReference type="PANTHER" id="PTHR38050">
    <property type="match status" value="1"/>
</dbReference>
<feature type="signal peptide" evidence="11">
    <location>
        <begin position="1"/>
        <end position="17"/>
    </location>
</feature>
<comment type="similarity">
    <text evidence="2 11">Belongs to the faeC family.</text>
</comment>
<dbReference type="GO" id="GO:0045493">
    <property type="term" value="P:xylan catabolic process"/>
    <property type="evidence" value="ECO:0007669"/>
    <property type="project" value="UniProtKB-UniRule"/>
</dbReference>
<keyword evidence="7 11" id="KW-0119">Carbohydrate metabolism</keyword>
<comment type="caution">
    <text evidence="12">The sequence shown here is derived from an EMBL/GenBank/DDBJ whole genome shotgun (WGS) entry which is preliminary data.</text>
</comment>
<proteinExistence type="inferred from homology"/>
<keyword evidence="8 11" id="KW-0624">Polysaccharide degradation</keyword>
<comment type="catalytic activity">
    <reaction evidence="10 11">
        <text>feruloyl-polysaccharide + H2O = ferulate + polysaccharide.</text>
        <dbReference type="EC" id="3.1.1.73"/>
    </reaction>
</comment>
<organism evidence="12 13">
    <name type="scientific">Podospora aff. communis PSN243</name>
    <dbReference type="NCBI Taxonomy" id="3040156"/>
    <lineage>
        <taxon>Eukaryota</taxon>
        <taxon>Fungi</taxon>
        <taxon>Dikarya</taxon>
        <taxon>Ascomycota</taxon>
        <taxon>Pezizomycotina</taxon>
        <taxon>Sordariomycetes</taxon>
        <taxon>Sordariomycetidae</taxon>
        <taxon>Sordariales</taxon>
        <taxon>Podosporaceae</taxon>
        <taxon>Podospora</taxon>
    </lineage>
</organism>
<dbReference type="GO" id="GO:0030600">
    <property type="term" value="F:feruloyl esterase activity"/>
    <property type="evidence" value="ECO:0007669"/>
    <property type="project" value="UniProtKB-UniRule"/>
</dbReference>
<keyword evidence="4 11" id="KW-0858">Xylan degradation</keyword>
<comment type="function">
    <text evidence="9 11">Involved in degradation of plant cell walls. Hydrolyzes the feruloyl-arabinose ester bond in arabinoxylans, and the feruloyl-galactose ester bond in pectin. Active against paranitrophenyl-acetate, methyl ferulate and wheat arabinoxylan.</text>
</comment>
<dbReference type="Gene3D" id="3.40.50.1820">
    <property type="entry name" value="alpha/beta hydrolase"/>
    <property type="match status" value="1"/>
</dbReference>
<keyword evidence="3 11" id="KW-0964">Secreted</keyword>
<evidence type="ECO:0000256" key="5">
    <source>
        <dbReference type="ARBA" id="ARBA00022729"/>
    </source>
</evidence>
<evidence type="ECO:0000256" key="1">
    <source>
        <dbReference type="ARBA" id="ARBA00004613"/>
    </source>
</evidence>
<evidence type="ECO:0000256" key="8">
    <source>
        <dbReference type="ARBA" id="ARBA00023326"/>
    </source>
</evidence>
<keyword evidence="5 11" id="KW-0732">Signal</keyword>
<dbReference type="EC" id="3.1.1.73" evidence="11"/>
<evidence type="ECO:0000256" key="11">
    <source>
        <dbReference type="RuleBase" id="RU367094"/>
    </source>
</evidence>
<evidence type="ECO:0000256" key="2">
    <source>
        <dbReference type="ARBA" id="ARBA00010278"/>
    </source>
</evidence>
<dbReference type="EMBL" id="MU866001">
    <property type="protein sequence ID" value="KAK4443042.1"/>
    <property type="molecule type" value="Genomic_DNA"/>
</dbReference>
<keyword evidence="6 11" id="KW-0378">Hydrolase</keyword>
<feature type="chain" id="PRO_5043113008" description="Feruloyl esterase C" evidence="11">
    <location>
        <begin position="18"/>
        <end position="286"/>
    </location>
</feature>
<comment type="subcellular location">
    <subcellularLocation>
        <location evidence="1 11">Secreted</location>
    </subcellularLocation>
</comment>
<dbReference type="PANTHER" id="PTHR38050:SF1">
    <property type="entry name" value="FERULOYL ESTERASE C"/>
    <property type="match status" value="1"/>
</dbReference>
<evidence type="ECO:0000256" key="9">
    <source>
        <dbReference type="ARBA" id="ARBA00025250"/>
    </source>
</evidence>
<dbReference type="SUPFAM" id="SSF53474">
    <property type="entry name" value="alpha/beta-Hydrolases"/>
    <property type="match status" value="1"/>
</dbReference>
<dbReference type="InterPro" id="IPR043595">
    <property type="entry name" value="FaeB/C/D"/>
</dbReference>
<reference evidence="12" key="1">
    <citation type="journal article" date="2023" name="Mol. Phylogenet. Evol.">
        <title>Genome-scale phylogeny and comparative genomics of the fungal order Sordariales.</title>
        <authorList>
            <person name="Hensen N."/>
            <person name="Bonometti L."/>
            <person name="Westerberg I."/>
            <person name="Brannstrom I.O."/>
            <person name="Guillou S."/>
            <person name="Cros-Aarteil S."/>
            <person name="Calhoun S."/>
            <person name="Haridas S."/>
            <person name="Kuo A."/>
            <person name="Mondo S."/>
            <person name="Pangilinan J."/>
            <person name="Riley R."/>
            <person name="LaButti K."/>
            <person name="Andreopoulos B."/>
            <person name="Lipzen A."/>
            <person name="Chen C."/>
            <person name="Yan M."/>
            <person name="Daum C."/>
            <person name="Ng V."/>
            <person name="Clum A."/>
            <person name="Steindorff A."/>
            <person name="Ohm R.A."/>
            <person name="Martin F."/>
            <person name="Silar P."/>
            <person name="Natvig D.O."/>
            <person name="Lalanne C."/>
            <person name="Gautier V."/>
            <person name="Ament-Velasquez S.L."/>
            <person name="Kruys A."/>
            <person name="Hutchinson M.I."/>
            <person name="Powell A.J."/>
            <person name="Barry K."/>
            <person name="Miller A.N."/>
            <person name="Grigoriev I.V."/>
            <person name="Debuchy R."/>
            <person name="Gladieux P."/>
            <person name="Hiltunen Thoren M."/>
            <person name="Johannesson H."/>
        </authorList>
    </citation>
    <scope>NUCLEOTIDE SEQUENCE</scope>
    <source>
        <strain evidence="12">PSN243</strain>
    </source>
</reference>
<evidence type="ECO:0000313" key="12">
    <source>
        <dbReference type="EMBL" id="KAK4443042.1"/>
    </source>
</evidence>
<evidence type="ECO:0000256" key="3">
    <source>
        <dbReference type="ARBA" id="ARBA00022525"/>
    </source>
</evidence>
<evidence type="ECO:0000256" key="7">
    <source>
        <dbReference type="ARBA" id="ARBA00023277"/>
    </source>
</evidence>
<accession>A0AAV9G4V0</accession>
<dbReference type="GO" id="GO:0005576">
    <property type="term" value="C:extracellular region"/>
    <property type="evidence" value="ECO:0007669"/>
    <property type="project" value="UniProtKB-SubCell"/>
</dbReference>